<comment type="caution">
    <text evidence="3">The sequence shown here is derived from an EMBL/GenBank/DDBJ whole genome shotgun (WGS) entry which is preliminary data.</text>
</comment>
<dbReference type="InterPro" id="IPR025714">
    <property type="entry name" value="Methyltranfer_dom"/>
</dbReference>
<feature type="domain" description="Methyltransferase" evidence="1">
    <location>
        <begin position="101"/>
        <end position="220"/>
    </location>
</feature>
<reference evidence="4" key="1">
    <citation type="journal article" date="2019" name="Int. J. Syst. Evol. Microbiol.">
        <title>The Global Catalogue of Microorganisms (GCM) 10K type strain sequencing project: providing services to taxonomists for standard genome sequencing and annotation.</title>
        <authorList>
            <consortium name="The Broad Institute Genomics Platform"/>
            <consortium name="The Broad Institute Genome Sequencing Center for Infectious Disease"/>
            <person name="Wu L."/>
            <person name="Ma J."/>
        </authorList>
    </citation>
    <scope>NUCLEOTIDE SEQUENCE [LARGE SCALE GENOMIC DNA]</scope>
    <source>
        <strain evidence="4">KCTC 52473</strain>
    </source>
</reference>
<dbReference type="InterPro" id="IPR048647">
    <property type="entry name" value="RlmA_N"/>
</dbReference>
<protein>
    <submittedName>
        <fullName evidence="3">RNA methyltransferase</fullName>
    </submittedName>
</protein>
<dbReference type="GO" id="GO:0008168">
    <property type="term" value="F:methyltransferase activity"/>
    <property type="evidence" value="ECO:0007669"/>
    <property type="project" value="UniProtKB-KW"/>
</dbReference>
<evidence type="ECO:0000313" key="4">
    <source>
        <dbReference type="Proteomes" id="UP001595478"/>
    </source>
</evidence>
<keyword evidence="3" id="KW-0489">Methyltransferase</keyword>
<dbReference type="Pfam" id="PF21302">
    <property type="entry name" value="Zn_ribbon_RlmA"/>
    <property type="match status" value="1"/>
</dbReference>
<name>A0ABV7FRA4_9ALTE</name>
<dbReference type="GO" id="GO:0032259">
    <property type="term" value="P:methylation"/>
    <property type="evidence" value="ECO:0007669"/>
    <property type="project" value="UniProtKB-KW"/>
</dbReference>
<dbReference type="Pfam" id="PF13847">
    <property type="entry name" value="Methyltransf_31"/>
    <property type="match status" value="1"/>
</dbReference>
<keyword evidence="4" id="KW-1185">Reference proteome</keyword>
<dbReference type="InterPro" id="IPR016718">
    <property type="entry name" value="rRNA_m1G-MeTrfase_A_prd"/>
</dbReference>
<keyword evidence="3" id="KW-0808">Transferase</keyword>
<dbReference type="PIRSF" id="PIRSF018249">
    <property type="entry name" value="MyrA_prd"/>
    <property type="match status" value="1"/>
</dbReference>
<accession>A0ABV7FRA4</accession>
<evidence type="ECO:0000313" key="3">
    <source>
        <dbReference type="EMBL" id="MFC3121450.1"/>
    </source>
</evidence>
<dbReference type="RefSeq" id="WP_376919587.1">
    <property type="nucleotide sequence ID" value="NZ_JBHRSW010000011.1"/>
</dbReference>
<dbReference type="InterPro" id="IPR029063">
    <property type="entry name" value="SAM-dependent_MTases_sf"/>
</dbReference>
<organism evidence="3 4">
    <name type="scientific">Agaribacter flavus</name>
    <dbReference type="NCBI Taxonomy" id="1902781"/>
    <lineage>
        <taxon>Bacteria</taxon>
        <taxon>Pseudomonadati</taxon>
        <taxon>Pseudomonadota</taxon>
        <taxon>Gammaproteobacteria</taxon>
        <taxon>Alteromonadales</taxon>
        <taxon>Alteromonadaceae</taxon>
        <taxon>Agaribacter</taxon>
    </lineage>
</organism>
<dbReference type="Proteomes" id="UP001595478">
    <property type="component" value="Unassembled WGS sequence"/>
</dbReference>
<dbReference type="SUPFAM" id="SSF53335">
    <property type="entry name" value="S-adenosyl-L-methionine-dependent methyltransferases"/>
    <property type="match status" value="1"/>
</dbReference>
<gene>
    <name evidence="3" type="ORF">ACFOHL_07435</name>
</gene>
<proteinExistence type="predicted"/>
<dbReference type="EMBL" id="JBHRSW010000011">
    <property type="protein sequence ID" value="MFC3121450.1"/>
    <property type="molecule type" value="Genomic_DNA"/>
</dbReference>
<evidence type="ECO:0000259" key="1">
    <source>
        <dbReference type="Pfam" id="PF13847"/>
    </source>
</evidence>
<dbReference type="Gene3D" id="3.40.50.150">
    <property type="entry name" value="Vaccinia Virus protein VP39"/>
    <property type="match status" value="1"/>
</dbReference>
<sequence length="294" mass="33000">MSTNPAFCSTWRCPNCGAPLQKVANTWQCENKHSFDCAKQGYVNLLLSNQKNSKAPGDNYDMVMARRSFLNQGFYSPLSEHLASRCLKKYAESSPISDFSLFDAGCGEGYYLQTVYSLLKNERQTREASISKNLLAYGIDISKPAIQAAARTYKDIECAVASTFNLPVLDESQDCLLQVFAPSSKEEVYRVLKSDGLWIAVNPAEQHLHQLKQLVYDKPNDHKVSTAIPPGFTRLEQTNLSFDLSLATPEQRAHLLMMTPFYWTVSEQKKQTLLKVLSTVTASFDIQVLQKCLA</sequence>
<evidence type="ECO:0000259" key="2">
    <source>
        <dbReference type="Pfam" id="PF21302"/>
    </source>
</evidence>
<feature type="domain" description="23S rRNA (guanine(745)-N(1))-methyltransferase N-terminal" evidence="2">
    <location>
        <begin position="12"/>
        <end position="54"/>
    </location>
</feature>